<dbReference type="PANTHER" id="PTHR37613">
    <property type="entry name" value="DUF4378 DOMAIN PROTEIN"/>
    <property type="match status" value="1"/>
</dbReference>
<name>A0AAW2M1E7_SESRA</name>
<gene>
    <name evidence="3" type="ORF">Sradi_5103200</name>
</gene>
<feature type="region of interest" description="Disordered" evidence="1">
    <location>
        <begin position="83"/>
        <end position="113"/>
    </location>
</feature>
<evidence type="ECO:0000259" key="2">
    <source>
        <dbReference type="Pfam" id="PF14309"/>
    </source>
</evidence>
<evidence type="ECO:0000313" key="3">
    <source>
        <dbReference type="EMBL" id="KAL0325339.1"/>
    </source>
</evidence>
<comment type="caution">
    <text evidence="3">The sequence shown here is derived from an EMBL/GenBank/DDBJ whole genome shotgun (WGS) entry which is preliminary data.</text>
</comment>
<organism evidence="3">
    <name type="scientific">Sesamum radiatum</name>
    <name type="common">Black benniseed</name>
    <dbReference type="NCBI Taxonomy" id="300843"/>
    <lineage>
        <taxon>Eukaryota</taxon>
        <taxon>Viridiplantae</taxon>
        <taxon>Streptophyta</taxon>
        <taxon>Embryophyta</taxon>
        <taxon>Tracheophyta</taxon>
        <taxon>Spermatophyta</taxon>
        <taxon>Magnoliopsida</taxon>
        <taxon>eudicotyledons</taxon>
        <taxon>Gunneridae</taxon>
        <taxon>Pentapetalae</taxon>
        <taxon>asterids</taxon>
        <taxon>lamiids</taxon>
        <taxon>Lamiales</taxon>
        <taxon>Pedaliaceae</taxon>
        <taxon>Sesamum</taxon>
    </lineage>
</organism>
<dbReference type="EMBL" id="JACGWJ010000023">
    <property type="protein sequence ID" value="KAL0325339.1"/>
    <property type="molecule type" value="Genomic_DNA"/>
</dbReference>
<dbReference type="Pfam" id="PF14309">
    <property type="entry name" value="DUF4378"/>
    <property type="match status" value="1"/>
</dbReference>
<protein>
    <recommendedName>
        <fullName evidence="2">DUF4378 domain-containing protein</fullName>
    </recommendedName>
</protein>
<dbReference type="InterPro" id="IPR025486">
    <property type="entry name" value="DUF4378"/>
</dbReference>
<evidence type="ECO:0000256" key="1">
    <source>
        <dbReference type="SAM" id="MobiDB-lite"/>
    </source>
</evidence>
<proteinExistence type="predicted"/>
<sequence>MPKLLGDFLQEQQEPFALEIYLLERGYYSRATSLHYANPNFLNSAKRSTCCGLKKRQHAVSNCSDFVKVVLGRLVLHNSHKIKNRGRGNKKGIPTGNHESREEGVDDDEFSSVSCTGTNLSDSCYESEEDDRRSVAADIGCRPPENGNVFSGEEADADGEMKWRSIEHRDNQLSPVSVLEETESDEEDYNSKTTVQGECSTAISQHKSKQATEELEELVGSNSYDQYIINKRALQQTKQLLVDCVREVIEKHRKRDPKKMREQLKKILGADELWKLVCESVWVWSQNPVDETNVVHLLGYDLLASSEEWSTRCEQQKEEISMEIEDAILDGIINEIFTG</sequence>
<feature type="domain" description="DUF4378" evidence="2">
    <location>
        <begin position="211"/>
        <end position="335"/>
    </location>
</feature>
<feature type="region of interest" description="Disordered" evidence="1">
    <location>
        <begin position="172"/>
        <end position="191"/>
    </location>
</feature>
<reference evidence="3" key="1">
    <citation type="submission" date="2020-06" db="EMBL/GenBank/DDBJ databases">
        <authorList>
            <person name="Li T."/>
            <person name="Hu X."/>
            <person name="Zhang T."/>
            <person name="Song X."/>
            <person name="Zhang H."/>
            <person name="Dai N."/>
            <person name="Sheng W."/>
            <person name="Hou X."/>
            <person name="Wei L."/>
        </authorList>
    </citation>
    <scope>NUCLEOTIDE SEQUENCE</scope>
    <source>
        <strain evidence="3">G02</strain>
        <tissue evidence="3">Leaf</tissue>
    </source>
</reference>
<reference evidence="3" key="2">
    <citation type="journal article" date="2024" name="Plant">
        <title>Genomic evolution and insights into agronomic trait innovations of Sesamum species.</title>
        <authorList>
            <person name="Miao H."/>
            <person name="Wang L."/>
            <person name="Qu L."/>
            <person name="Liu H."/>
            <person name="Sun Y."/>
            <person name="Le M."/>
            <person name="Wang Q."/>
            <person name="Wei S."/>
            <person name="Zheng Y."/>
            <person name="Lin W."/>
            <person name="Duan Y."/>
            <person name="Cao H."/>
            <person name="Xiong S."/>
            <person name="Wang X."/>
            <person name="Wei L."/>
            <person name="Li C."/>
            <person name="Ma Q."/>
            <person name="Ju M."/>
            <person name="Zhao R."/>
            <person name="Li G."/>
            <person name="Mu C."/>
            <person name="Tian Q."/>
            <person name="Mei H."/>
            <person name="Zhang T."/>
            <person name="Gao T."/>
            <person name="Zhang H."/>
        </authorList>
    </citation>
    <scope>NUCLEOTIDE SEQUENCE</scope>
    <source>
        <strain evidence="3">G02</strain>
    </source>
</reference>
<dbReference type="AlphaFoldDB" id="A0AAW2M1E7"/>
<dbReference type="PANTHER" id="PTHR37613:SF4">
    <property type="entry name" value="DUF4378 DOMAIN-CONTAINING PROTEIN"/>
    <property type="match status" value="1"/>
</dbReference>
<accession>A0AAW2M1E7</accession>